<keyword evidence="3" id="KW-0012">Acyltransferase</keyword>
<dbReference type="NCBIfam" id="TIGR03448">
    <property type="entry name" value="mycothiol_MshD"/>
    <property type="match status" value="1"/>
</dbReference>
<dbReference type="PIRSF" id="PIRSF021524">
    <property type="entry name" value="MSH_acetyltransferase"/>
    <property type="match status" value="1"/>
</dbReference>
<dbReference type="InterPro" id="IPR017813">
    <property type="entry name" value="Mycothiol_AcTrfase"/>
</dbReference>
<dbReference type="Gene3D" id="3.40.630.30">
    <property type="match status" value="1"/>
</dbReference>
<accession>A0A6J6ES37</accession>
<gene>
    <name evidence="5" type="ORF">UFOPK1722_00909</name>
</gene>
<evidence type="ECO:0000259" key="4">
    <source>
        <dbReference type="PROSITE" id="PS51186"/>
    </source>
</evidence>
<dbReference type="InterPro" id="IPR050832">
    <property type="entry name" value="Bact_Acetyltransf"/>
</dbReference>
<feature type="domain" description="N-acetyltransferase" evidence="4">
    <location>
        <begin position="157"/>
        <end position="305"/>
    </location>
</feature>
<name>A0A6J6ES37_9ZZZZ</name>
<sequence>MRVLDIKRQMRPDDVQVVRDLLRDAERADGHRPLSDHLWLDLVDGGREGFAGLVAWEPGHDHPVAYAQISKGNESYSVELVVHPHHRYEMHLIGPELLSAALDEVARNGGGHVHWWVFEPTIGHEQVAAEVGLTPGRTLHQMRRSLPLSVADAADAVAVRAFVKGRDERAWLDLNNRAFAHHPEQGGWDEATLSARMSQPWFEPEGFVVHEIDGSMAGFCWTKVHRDTDPVLGEIYVIAVDPAHAGHGLGRAMVVSGLVNLTERGVTTAMLFVDADNGAAMRLYGNLGFRVHRTDRAFVGDVPATGNGSNS</sequence>
<evidence type="ECO:0000256" key="1">
    <source>
        <dbReference type="ARBA" id="ARBA00022679"/>
    </source>
</evidence>
<dbReference type="InterPro" id="IPR000182">
    <property type="entry name" value="GNAT_dom"/>
</dbReference>
<dbReference type="PROSITE" id="PS51186">
    <property type="entry name" value="GNAT"/>
    <property type="match status" value="1"/>
</dbReference>
<evidence type="ECO:0000256" key="2">
    <source>
        <dbReference type="ARBA" id="ARBA00022737"/>
    </source>
</evidence>
<dbReference type="GO" id="GO:0016747">
    <property type="term" value="F:acyltransferase activity, transferring groups other than amino-acyl groups"/>
    <property type="evidence" value="ECO:0007669"/>
    <property type="project" value="InterPro"/>
</dbReference>
<reference evidence="5" key="1">
    <citation type="submission" date="2020-05" db="EMBL/GenBank/DDBJ databases">
        <authorList>
            <person name="Chiriac C."/>
            <person name="Salcher M."/>
            <person name="Ghai R."/>
            <person name="Kavagutti S V."/>
        </authorList>
    </citation>
    <scope>NUCLEOTIDE SEQUENCE</scope>
</reference>
<proteinExistence type="inferred from homology"/>
<keyword evidence="1" id="KW-0808">Transferase</keyword>
<protein>
    <submittedName>
        <fullName evidence="5">Unannotated protein</fullName>
    </submittedName>
</protein>
<dbReference type="InterPro" id="IPR016181">
    <property type="entry name" value="Acyl_CoA_acyltransferase"/>
</dbReference>
<dbReference type="CDD" id="cd04301">
    <property type="entry name" value="NAT_SF"/>
    <property type="match status" value="1"/>
</dbReference>
<dbReference type="AlphaFoldDB" id="A0A6J6ES37"/>
<organism evidence="5">
    <name type="scientific">freshwater metagenome</name>
    <dbReference type="NCBI Taxonomy" id="449393"/>
    <lineage>
        <taxon>unclassified sequences</taxon>
        <taxon>metagenomes</taxon>
        <taxon>ecological metagenomes</taxon>
    </lineage>
</organism>
<dbReference type="PANTHER" id="PTHR43877">
    <property type="entry name" value="AMINOALKYLPHOSPHONATE N-ACETYLTRANSFERASE-RELATED-RELATED"/>
    <property type="match status" value="1"/>
</dbReference>
<dbReference type="SUPFAM" id="SSF55729">
    <property type="entry name" value="Acyl-CoA N-acyltransferases (Nat)"/>
    <property type="match status" value="1"/>
</dbReference>
<dbReference type="HAMAP" id="MF_01698">
    <property type="entry name" value="MshD"/>
    <property type="match status" value="1"/>
</dbReference>
<evidence type="ECO:0000256" key="3">
    <source>
        <dbReference type="ARBA" id="ARBA00023315"/>
    </source>
</evidence>
<dbReference type="Pfam" id="PF00583">
    <property type="entry name" value="Acetyltransf_1"/>
    <property type="match status" value="1"/>
</dbReference>
<keyword evidence="2" id="KW-0677">Repeat</keyword>
<dbReference type="EMBL" id="CAEZTS010000069">
    <property type="protein sequence ID" value="CAB4579322.1"/>
    <property type="molecule type" value="Genomic_DNA"/>
</dbReference>
<evidence type="ECO:0000313" key="5">
    <source>
        <dbReference type="EMBL" id="CAB4579322.1"/>
    </source>
</evidence>